<gene>
    <name evidence="1" type="ORF">LTS18_003269</name>
</gene>
<proteinExistence type="predicted"/>
<name>A0ACC3DTS1_9PEZI</name>
<reference evidence="1" key="1">
    <citation type="submission" date="2024-09" db="EMBL/GenBank/DDBJ databases">
        <title>Black Yeasts Isolated from many extreme environments.</title>
        <authorList>
            <person name="Coleine C."/>
            <person name="Stajich J.E."/>
            <person name="Selbmann L."/>
        </authorList>
    </citation>
    <scope>NUCLEOTIDE SEQUENCE</scope>
    <source>
        <strain evidence="1">CCFEE 5737</strain>
    </source>
</reference>
<comment type="caution">
    <text evidence="1">The sequence shown here is derived from an EMBL/GenBank/DDBJ whole genome shotgun (WGS) entry which is preliminary data.</text>
</comment>
<evidence type="ECO:0000313" key="2">
    <source>
        <dbReference type="Proteomes" id="UP001186974"/>
    </source>
</evidence>
<evidence type="ECO:0000313" key="1">
    <source>
        <dbReference type="EMBL" id="KAK3080044.1"/>
    </source>
</evidence>
<sequence>MVEPFSIISAAAGLFDVSLRTSTTIHSICKDIKNAPALLAALSNEIVDLGVVLNTIVHAKRTEAEKGGGIVEEVGFAAAVDAQLGRGRTILKDLTRMIDELNAKNTTIKRVQFALKKNRAAALKDQLRDVRGQLNDILMAHNV</sequence>
<accession>A0ACC3DTS1</accession>
<organism evidence="1 2">
    <name type="scientific">Coniosporium uncinatum</name>
    <dbReference type="NCBI Taxonomy" id="93489"/>
    <lineage>
        <taxon>Eukaryota</taxon>
        <taxon>Fungi</taxon>
        <taxon>Dikarya</taxon>
        <taxon>Ascomycota</taxon>
        <taxon>Pezizomycotina</taxon>
        <taxon>Dothideomycetes</taxon>
        <taxon>Dothideomycetes incertae sedis</taxon>
        <taxon>Coniosporium</taxon>
    </lineage>
</organism>
<dbReference type="EMBL" id="JAWDJW010000771">
    <property type="protein sequence ID" value="KAK3080044.1"/>
    <property type="molecule type" value="Genomic_DNA"/>
</dbReference>
<keyword evidence="2" id="KW-1185">Reference proteome</keyword>
<protein>
    <submittedName>
        <fullName evidence="1">Uncharacterized protein</fullName>
    </submittedName>
</protein>
<dbReference type="Proteomes" id="UP001186974">
    <property type="component" value="Unassembled WGS sequence"/>
</dbReference>